<dbReference type="PANTHER" id="PTHR31072:SF266">
    <property type="entry name" value="TRANSCRIPTION FACTOR TCP FAMILY-RELATED"/>
    <property type="match status" value="1"/>
</dbReference>
<feature type="region of interest" description="Disordered" evidence="6">
    <location>
        <begin position="347"/>
        <end position="368"/>
    </location>
</feature>
<comment type="caution">
    <text evidence="7">The sequence shown here is derived from an EMBL/GenBank/DDBJ whole genome shotgun (WGS) entry which is preliminary data.</text>
</comment>
<dbReference type="Pfam" id="PF03634">
    <property type="entry name" value="TCP"/>
    <property type="match status" value="1"/>
</dbReference>
<proteinExistence type="predicted"/>
<organism evidence="7 8">
    <name type="scientific">Lupinus albus</name>
    <name type="common">White lupine</name>
    <name type="synonym">Lupinus termis</name>
    <dbReference type="NCBI Taxonomy" id="3870"/>
    <lineage>
        <taxon>Eukaryota</taxon>
        <taxon>Viridiplantae</taxon>
        <taxon>Streptophyta</taxon>
        <taxon>Embryophyta</taxon>
        <taxon>Tracheophyta</taxon>
        <taxon>Spermatophyta</taxon>
        <taxon>Magnoliopsida</taxon>
        <taxon>eudicotyledons</taxon>
        <taxon>Gunneridae</taxon>
        <taxon>Pentapetalae</taxon>
        <taxon>rosids</taxon>
        <taxon>fabids</taxon>
        <taxon>Fabales</taxon>
        <taxon>Fabaceae</taxon>
        <taxon>Papilionoideae</taxon>
        <taxon>50 kb inversion clade</taxon>
        <taxon>genistoids sensu lato</taxon>
        <taxon>core genistoids</taxon>
        <taxon>Genisteae</taxon>
        <taxon>Lupinus</taxon>
    </lineage>
</organism>
<sequence length="368" mass="41086">MSQHQYLEGKISNQIEQTQENTLNRTIEHTKHKGGTMGMRNTGGEIVEVDGGHIIRSTNRKDRHSKVYTSKGPRDRRVRLSAHTAIEFYDVQDRLGYDRPSKAVDWLIKKAKPSIDKLAELPPWNPTSVEEHNAGSSDMSHMTNAKQSESCDYSFQLQRQLGESENSDKHSALPFIQPHIDTTDPIALFPTTPATSSFNFQSYPPDIISRANNSTQDLGLSLHSFHNHTGLVLGQSQQAAGANQTPSSEEQQSLFVGSAPVGFENHYQRIMDWNNEAFMVNSHQFLGQCNSGSAYSQSGTTLQSNFSPLVRSWNEIPMHSSEHQRSQHASIFGSRFLSNHGLAGFSIPEENHRVDTNNQSPSPPTSHH</sequence>
<evidence type="ECO:0000256" key="2">
    <source>
        <dbReference type="ARBA" id="ARBA00023015"/>
    </source>
</evidence>
<dbReference type="GO" id="GO:2000032">
    <property type="term" value="P:regulation of secondary shoot formation"/>
    <property type="evidence" value="ECO:0007669"/>
    <property type="project" value="TreeGrafter"/>
</dbReference>
<comment type="subcellular location">
    <subcellularLocation>
        <location evidence="1">Nucleus</location>
    </subcellularLocation>
</comment>
<accession>A0A6A4QS96</accession>
<dbReference type="AlphaFoldDB" id="A0A6A4QS96"/>
<evidence type="ECO:0000256" key="1">
    <source>
        <dbReference type="ARBA" id="ARBA00004123"/>
    </source>
</evidence>
<dbReference type="Proteomes" id="UP000447434">
    <property type="component" value="Chromosome 3"/>
</dbReference>
<gene>
    <name evidence="7" type="ORF">Lalb_Chr03g0029831</name>
</gene>
<evidence type="ECO:0000256" key="4">
    <source>
        <dbReference type="ARBA" id="ARBA00023163"/>
    </source>
</evidence>
<keyword evidence="8" id="KW-1185">Reference proteome</keyword>
<dbReference type="GO" id="GO:0005634">
    <property type="term" value="C:nucleus"/>
    <property type="evidence" value="ECO:0007669"/>
    <property type="project" value="UniProtKB-SubCell"/>
</dbReference>
<keyword evidence="3" id="KW-0238">DNA-binding</keyword>
<reference evidence="8" key="1">
    <citation type="journal article" date="2020" name="Nat. Commun.">
        <title>Genome sequence of the cluster root forming white lupin.</title>
        <authorList>
            <person name="Hufnagel B."/>
            <person name="Marques A."/>
            <person name="Soriano A."/>
            <person name="Marques L."/>
            <person name="Divol F."/>
            <person name="Doumas P."/>
            <person name="Sallet E."/>
            <person name="Mancinotti D."/>
            <person name="Carrere S."/>
            <person name="Marande W."/>
            <person name="Arribat S."/>
            <person name="Keller J."/>
            <person name="Huneau C."/>
            <person name="Blein T."/>
            <person name="Aime D."/>
            <person name="Laguerre M."/>
            <person name="Taylor J."/>
            <person name="Schubert V."/>
            <person name="Nelson M."/>
            <person name="Geu-Flores F."/>
            <person name="Crespi M."/>
            <person name="Gallardo-Guerrero K."/>
            <person name="Delaux P.-M."/>
            <person name="Salse J."/>
            <person name="Berges H."/>
            <person name="Guyot R."/>
            <person name="Gouzy J."/>
            <person name="Peret B."/>
        </authorList>
    </citation>
    <scope>NUCLEOTIDE SEQUENCE [LARGE SCALE GENOMIC DNA]</scope>
    <source>
        <strain evidence="8">cv. Amiga</strain>
    </source>
</reference>
<protein>
    <submittedName>
        <fullName evidence="7">Putative transcription factor TCP family</fullName>
    </submittedName>
</protein>
<name>A0A6A4QS96_LUPAL</name>
<feature type="region of interest" description="Disordered" evidence="6">
    <location>
        <begin position="122"/>
        <end position="142"/>
    </location>
</feature>
<dbReference type="PROSITE" id="PS51369">
    <property type="entry name" value="TCP"/>
    <property type="match status" value="1"/>
</dbReference>
<dbReference type="GO" id="GO:0003700">
    <property type="term" value="F:DNA-binding transcription factor activity"/>
    <property type="evidence" value="ECO:0007669"/>
    <property type="project" value="InterPro"/>
</dbReference>
<dbReference type="InterPro" id="IPR017887">
    <property type="entry name" value="TF_TCP_subgr"/>
</dbReference>
<dbReference type="GO" id="GO:0043565">
    <property type="term" value="F:sequence-specific DNA binding"/>
    <property type="evidence" value="ECO:0007669"/>
    <property type="project" value="TreeGrafter"/>
</dbReference>
<dbReference type="EMBL" id="WOCE01000003">
    <property type="protein sequence ID" value="KAE9616911.1"/>
    <property type="molecule type" value="Genomic_DNA"/>
</dbReference>
<dbReference type="PANTHER" id="PTHR31072">
    <property type="entry name" value="TRANSCRIPTION FACTOR TCP4-RELATED"/>
    <property type="match status" value="1"/>
</dbReference>
<keyword evidence="5" id="KW-0539">Nucleus</keyword>
<keyword evidence="2" id="KW-0805">Transcription regulation</keyword>
<evidence type="ECO:0000256" key="6">
    <source>
        <dbReference type="SAM" id="MobiDB-lite"/>
    </source>
</evidence>
<evidence type="ECO:0000256" key="3">
    <source>
        <dbReference type="ARBA" id="ARBA00023125"/>
    </source>
</evidence>
<dbReference type="OrthoDB" id="1927134at2759"/>
<evidence type="ECO:0000313" key="8">
    <source>
        <dbReference type="Proteomes" id="UP000447434"/>
    </source>
</evidence>
<evidence type="ECO:0000313" key="7">
    <source>
        <dbReference type="EMBL" id="KAE9616911.1"/>
    </source>
</evidence>
<evidence type="ECO:0000256" key="5">
    <source>
        <dbReference type="ARBA" id="ARBA00023242"/>
    </source>
</evidence>
<keyword evidence="4" id="KW-0804">Transcription</keyword>
<dbReference type="InterPro" id="IPR005333">
    <property type="entry name" value="Transcription_factor_TCP"/>
</dbReference>